<proteinExistence type="predicted"/>
<gene>
    <name evidence="1" type="ORF">BSL78_20157</name>
</gene>
<dbReference type="Proteomes" id="UP000230750">
    <property type="component" value="Unassembled WGS sequence"/>
</dbReference>
<sequence>MCFSREQLLVFGLGVAATAALSYKFTRDLFGRQTISAKQSRTGRKDRGCSMDECATSINESKKLTMADFTGQTPKEWASGDVINNNNIASTDVVTSIGDQSSAAPSKLVDSETQTDVIDDSMASEELMVALNLKLIHTNVFMLKKHFDEDLSKQLVGDLNVAFYKSEKLGNYIFLQASSKMDLEVGTAFCAEKYHGKMVMRSQLPWELFLEKSVSSLKVFGKKIQNNGD</sequence>
<keyword evidence="2" id="KW-1185">Reference proteome</keyword>
<reference evidence="1 2" key="1">
    <citation type="journal article" date="2017" name="PLoS Biol.">
        <title>The sea cucumber genome provides insights into morphological evolution and visceral regeneration.</title>
        <authorList>
            <person name="Zhang X."/>
            <person name="Sun L."/>
            <person name="Yuan J."/>
            <person name="Sun Y."/>
            <person name="Gao Y."/>
            <person name="Zhang L."/>
            <person name="Li S."/>
            <person name="Dai H."/>
            <person name="Hamel J.F."/>
            <person name="Liu C."/>
            <person name="Yu Y."/>
            <person name="Liu S."/>
            <person name="Lin W."/>
            <person name="Guo K."/>
            <person name="Jin S."/>
            <person name="Xu P."/>
            <person name="Storey K.B."/>
            <person name="Huan P."/>
            <person name="Zhang T."/>
            <person name="Zhou Y."/>
            <person name="Zhang J."/>
            <person name="Lin C."/>
            <person name="Li X."/>
            <person name="Xing L."/>
            <person name="Huo D."/>
            <person name="Sun M."/>
            <person name="Wang L."/>
            <person name="Mercier A."/>
            <person name="Li F."/>
            <person name="Yang H."/>
            <person name="Xiang J."/>
        </authorList>
    </citation>
    <scope>NUCLEOTIDE SEQUENCE [LARGE SCALE GENOMIC DNA]</scope>
    <source>
        <strain evidence="1">Shaxun</strain>
        <tissue evidence="1">Muscle</tissue>
    </source>
</reference>
<dbReference type="AlphaFoldDB" id="A0A2G8K4M2"/>
<dbReference type="OrthoDB" id="10501084at2759"/>
<organism evidence="1 2">
    <name type="scientific">Stichopus japonicus</name>
    <name type="common">Sea cucumber</name>
    <dbReference type="NCBI Taxonomy" id="307972"/>
    <lineage>
        <taxon>Eukaryota</taxon>
        <taxon>Metazoa</taxon>
        <taxon>Echinodermata</taxon>
        <taxon>Eleutherozoa</taxon>
        <taxon>Echinozoa</taxon>
        <taxon>Holothuroidea</taxon>
        <taxon>Aspidochirotacea</taxon>
        <taxon>Aspidochirotida</taxon>
        <taxon>Stichopodidae</taxon>
        <taxon>Apostichopus</taxon>
    </lineage>
</organism>
<accession>A0A2G8K4M2</accession>
<comment type="caution">
    <text evidence="1">The sequence shown here is derived from an EMBL/GenBank/DDBJ whole genome shotgun (WGS) entry which is preliminary data.</text>
</comment>
<name>A0A2G8K4M2_STIJA</name>
<evidence type="ECO:0000313" key="2">
    <source>
        <dbReference type="Proteomes" id="UP000230750"/>
    </source>
</evidence>
<dbReference type="EMBL" id="MRZV01000886">
    <property type="protein sequence ID" value="PIK42976.1"/>
    <property type="molecule type" value="Genomic_DNA"/>
</dbReference>
<evidence type="ECO:0000313" key="1">
    <source>
        <dbReference type="EMBL" id="PIK42976.1"/>
    </source>
</evidence>
<protein>
    <submittedName>
        <fullName evidence="1">Uncharacterized protein</fullName>
    </submittedName>
</protein>